<dbReference type="STRING" id="537013.CLOSTMETH_01638"/>
<evidence type="ECO:0000313" key="2">
    <source>
        <dbReference type="Proteomes" id="UP000003340"/>
    </source>
</evidence>
<reference evidence="1 2" key="2">
    <citation type="submission" date="2009-02" db="EMBL/GenBank/DDBJ databases">
        <title>Draft genome sequence of Clostridium methylpentosum (DSM 5476).</title>
        <authorList>
            <person name="Sudarsanam P."/>
            <person name="Ley R."/>
            <person name="Guruge J."/>
            <person name="Turnbaugh P.J."/>
            <person name="Mahowald M."/>
            <person name="Liep D."/>
            <person name="Gordon J."/>
        </authorList>
    </citation>
    <scope>NUCLEOTIDE SEQUENCE [LARGE SCALE GENOMIC DNA]</scope>
    <source>
        <strain evidence="1 2">DSM 5476</strain>
    </source>
</reference>
<comment type="caution">
    <text evidence="1">The sequence shown here is derived from an EMBL/GenBank/DDBJ whole genome shotgun (WGS) entry which is preliminary data.</text>
</comment>
<reference evidence="1 2" key="1">
    <citation type="submission" date="2009-01" db="EMBL/GenBank/DDBJ databases">
        <authorList>
            <person name="Fulton L."/>
            <person name="Clifton S."/>
            <person name="Fulton B."/>
            <person name="Xu J."/>
            <person name="Minx P."/>
            <person name="Pepin K.H."/>
            <person name="Johnson M."/>
            <person name="Bhonagiri V."/>
            <person name="Nash W.E."/>
            <person name="Mardis E.R."/>
            <person name="Wilson R.K."/>
        </authorList>
    </citation>
    <scope>NUCLEOTIDE SEQUENCE [LARGE SCALE GENOMIC DNA]</scope>
    <source>
        <strain evidence="1 2">DSM 5476</strain>
    </source>
</reference>
<proteinExistence type="predicted"/>
<evidence type="ECO:0000313" key="1">
    <source>
        <dbReference type="EMBL" id="EEG30711.1"/>
    </source>
</evidence>
<gene>
    <name evidence="1" type="ORF">CLOSTMETH_01638</name>
</gene>
<sequence length="43" mass="4660">MKRAAVLILAAAIIALTIWSSIPAKATDTKPSDIYSFPQIQLM</sequence>
<dbReference type="AlphaFoldDB" id="C0ECR7"/>
<dbReference type="EMBL" id="ACEC01000057">
    <property type="protein sequence ID" value="EEG30711.1"/>
    <property type="molecule type" value="Genomic_DNA"/>
</dbReference>
<keyword evidence="2" id="KW-1185">Reference proteome</keyword>
<name>C0ECR7_9FIRM</name>
<protein>
    <submittedName>
        <fullName evidence="1">Uncharacterized protein</fullName>
    </submittedName>
</protein>
<dbReference type="HOGENOM" id="CLU_3231829_0_0_9"/>
<dbReference type="Proteomes" id="UP000003340">
    <property type="component" value="Unassembled WGS sequence"/>
</dbReference>
<organism evidence="1 2">
    <name type="scientific">[Clostridium] methylpentosum DSM 5476</name>
    <dbReference type="NCBI Taxonomy" id="537013"/>
    <lineage>
        <taxon>Bacteria</taxon>
        <taxon>Bacillati</taxon>
        <taxon>Bacillota</taxon>
        <taxon>Clostridia</taxon>
        <taxon>Eubacteriales</taxon>
        <taxon>Oscillospiraceae</taxon>
        <taxon>Oscillospiraceae incertae sedis</taxon>
    </lineage>
</organism>
<accession>C0ECR7</accession>